<protein>
    <submittedName>
        <fullName evidence="1">Uncharacterized protein</fullName>
    </submittedName>
</protein>
<evidence type="ECO:0000313" key="2">
    <source>
        <dbReference type="Proteomes" id="UP001056120"/>
    </source>
</evidence>
<gene>
    <name evidence="1" type="ORF">L1987_80784</name>
</gene>
<name>A0ACB8YPQ2_9ASTR</name>
<sequence>MLFSRTITGWKFFDYWEPWLQPGSPCLWESASIILQLGFLAVLLICFVKKLIELWCIQETKVMSRETHPTNLNIGLSYKLSLACSIVLLSSHVMIPLTLKISRFTLDVHFLFSYHYHPRLPEYIDFIEILASASLLFLALRGKTGIALADPDPVTEPFLDRNPNQDPKQHLDTKRECPYGKASVFQLVTFSWLNPLFVAGNKKPLDQDEVPNIDTVDSGHFTSEFFDECLKKDGTEHPSIYKAI</sequence>
<evidence type="ECO:0000313" key="1">
    <source>
        <dbReference type="EMBL" id="KAI3687093.1"/>
    </source>
</evidence>
<organism evidence="1 2">
    <name type="scientific">Smallanthus sonchifolius</name>
    <dbReference type="NCBI Taxonomy" id="185202"/>
    <lineage>
        <taxon>Eukaryota</taxon>
        <taxon>Viridiplantae</taxon>
        <taxon>Streptophyta</taxon>
        <taxon>Embryophyta</taxon>
        <taxon>Tracheophyta</taxon>
        <taxon>Spermatophyta</taxon>
        <taxon>Magnoliopsida</taxon>
        <taxon>eudicotyledons</taxon>
        <taxon>Gunneridae</taxon>
        <taxon>Pentapetalae</taxon>
        <taxon>asterids</taxon>
        <taxon>campanulids</taxon>
        <taxon>Asterales</taxon>
        <taxon>Asteraceae</taxon>
        <taxon>Asteroideae</taxon>
        <taxon>Heliantheae alliance</taxon>
        <taxon>Millerieae</taxon>
        <taxon>Smallanthus</taxon>
    </lineage>
</organism>
<accession>A0ACB8YPQ2</accession>
<reference evidence="1 2" key="2">
    <citation type="journal article" date="2022" name="Mol. Ecol. Resour.">
        <title>The genomes of chicory, endive, great burdock and yacon provide insights into Asteraceae paleo-polyploidization history and plant inulin production.</title>
        <authorList>
            <person name="Fan W."/>
            <person name="Wang S."/>
            <person name="Wang H."/>
            <person name="Wang A."/>
            <person name="Jiang F."/>
            <person name="Liu H."/>
            <person name="Zhao H."/>
            <person name="Xu D."/>
            <person name="Zhang Y."/>
        </authorList>
    </citation>
    <scope>NUCLEOTIDE SEQUENCE [LARGE SCALE GENOMIC DNA]</scope>
    <source>
        <strain evidence="2">cv. Yunnan</strain>
        <tissue evidence="1">Leaves</tissue>
    </source>
</reference>
<comment type="caution">
    <text evidence="1">The sequence shown here is derived from an EMBL/GenBank/DDBJ whole genome shotgun (WGS) entry which is preliminary data.</text>
</comment>
<dbReference type="Proteomes" id="UP001056120">
    <property type="component" value="Linkage Group LG27"/>
</dbReference>
<keyword evidence="2" id="KW-1185">Reference proteome</keyword>
<proteinExistence type="predicted"/>
<dbReference type="EMBL" id="CM042044">
    <property type="protein sequence ID" value="KAI3687093.1"/>
    <property type="molecule type" value="Genomic_DNA"/>
</dbReference>
<reference evidence="2" key="1">
    <citation type="journal article" date="2022" name="Mol. Ecol. Resour.">
        <title>The genomes of chicory, endive, great burdock and yacon provide insights into Asteraceae palaeo-polyploidization history and plant inulin production.</title>
        <authorList>
            <person name="Fan W."/>
            <person name="Wang S."/>
            <person name="Wang H."/>
            <person name="Wang A."/>
            <person name="Jiang F."/>
            <person name="Liu H."/>
            <person name="Zhao H."/>
            <person name="Xu D."/>
            <person name="Zhang Y."/>
        </authorList>
    </citation>
    <scope>NUCLEOTIDE SEQUENCE [LARGE SCALE GENOMIC DNA]</scope>
    <source>
        <strain evidence="2">cv. Yunnan</strain>
    </source>
</reference>